<keyword evidence="1" id="KW-1133">Transmembrane helix</keyword>
<keyword evidence="1" id="KW-0812">Transmembrane</keyword>
<name>A0A6J6MG23_9ZZZZ</name>
<dbReference type="AlphaFoldDB" id="A0A6J6MG23"/>
<gene>
    <name evidence="2" type="ORF">UFOPK2254_01360</name>
</gene>
<evidence type="ECO:0000313" key="2">
    <source>
        <dbReference type="EMBL" id="CAB4672906.1"/>
    </source>
</evidence>
<reference evidence="2" key="1">
    <citation type="submission" date="2020-05" db="EMBL/GenBank/DDBJ databases">
        <authorList>
            <person name="Chiriac C."/>
            <person name="Salcher M."/>
            <person name="Ghai R."/>
            <person name="Kavagutti S V."/>
        </authorList>
    </citation>
    <scope>NUCLEOTIDE SEQUENCE</scope>
</reference>
<protein>
    <submittedName>
        <fullName evidence="2">Unannotated protein</fullName>
    </submittedName>
</protein>
<accession>A0A6J6MG23</accession>
<sequence>MTSRTAQRPAISLSKKGLTKQGVGVLQTLLIGLITFAELEFRHGVGIVTALALCVCAIAGVRFGRKGSEYVCAATPPLAFAGVLFGSLILIDGLHPSRIGVDFVASLASVAPYLISSAAYSWFNYFRSRKG</sequence>
<evidence type="ECO:0000256" key="1">
    <source>
        <dbReference type="SAM" id="Phobius"/>
    </source>
</evidence>
<feature type="transmembrane region" description="Helical" evidence="1">
    <location>
        <begin position="103"/>
        <end position="123"/>
    </location>
</feature>
<dbReference type="EMBL" id="CAEZWO010000177">
    <property type="protein sequence ID" value="CAB4672906.1"/>
    <property type="molecule type" value="Genomic_DNA"/>
</dbReference>
<feature type="transmembrane region" description="Helical" evidence="1">
    <location>
        <begin position="45"/>
        <end position="63"/>
    </location>
</feature>
<keyword evidence="1" id="KW-0472">Membrane</keyword>
<feature type="transmembrane region" description="Helical" evidence="1">
    <location>
        <begin position="21"/>
        <end position="39"/>
    </location>
</feature>
<organism evidence="2">
    <name type="scientific">freshwater metagenome</name>
    <dbReference type="NCBI Taxonomy" id="449393"/>
    <lineage>
        <taxon>unclassified sequences</taxon>
        <taxon>metagenomes</taxon>
        <taxon>ecological metagenomes</taxon>
    </lineage>
</organism>
<proteinExistence type="predicted"/>
<feature type="transmembrane region" description="Helical" evidence="1">
    <location>
        <begin position="70"/>
        <end position="91"/>
    </location>
</feature>